<evidence type="ECO:0000313" key="2">
    <source>
        <dbReference type="EMBL" id="KAK7274274.1"/>
    </source>
</evidence>
<reference evidence="2 3" key="1">
    <citation type="submission" date="2024-01" db="EMBL/GenBank/DDBJ databases">
        <title>The genomes of 5 underutilized Papilionoideae crops provide insights into root nodulation and disease resistanc.</title>
        <authorList>
            <person name="Yuan L."/>
        </authorList>
    </citation>
    <scope>NUCLEOTIDE SEQUENCE [LARGE SCALE GENOMIC DNA]</scope>
    <source>
        <strain evidence="2">ZHUSHIDOU_FW_LH</strain>
        <tissue evidence="2">Leaf</tissue>
    </source>
</reference>
<sequence length="105" mass="11527">MAYPPEINNLPTLYHQIVINNSKEDTFAVDQAWMEQFSNQCGGYWVAFCPDGETVRLQVIYGGVKGTFIHSDSAEDEGETSSREEDPNNNNAANQGNDNGNPAGN</sequence>
<evidence type="ECO:0000313" key="3">
    <source>
        <dbReference type="Proteomes" id="UP001372338"/>
    </source>
</evidence>
<organism evidence="2 3">
    <name type="scientific">Crotalaria pallida</name>
    <name type="common">Smooth rattlebox</name>
    <name type="synonym">Crotalaria striata</name>
    <dbReference type="NCBI Taxonomy" id="3830"/>
    <lineage>
        <taxon>Eukaryota</taxon>
        <taxon>Viridiplantae</taxon>
        <taxon>Streptophyta</taxon>
        <taxon>Embryophyta</taxon>
        <taxon>Tracheophyta</taxon>
        <taxon>Spermatophyta</taxon>
        <taxon>Magnoliopsida</taxon>
        <taxon>eudicotyledons</taxon>
        <taxon>Gunneridae</taxon>
        <taxon>Pentapetalae</taxon>
        <taxon>rosids</taxon>
        <taxon>fabids</taxon>
        <taxon>Fabales</taxon>
        <taxon>Fabaceae</taxon>
        <taxon>Papilionoideae</taxon>
        <taxon>50 kb inversion clade</taxon>
        <taxon>genistoids sensu lato</taxon>
        <taxon>core genistoids</taxon>
        <taxon>Crotalarieae</taxon>
        <taxon>Crotalaria</taxon>
    </lineage>
</organism>
<gene>
    <name evidence="2" type="ORF">RIF29_15357</name>
</gene>
<protein>
    <submittedName>
        <fullName evidence="2">Uncharacterized protein</fullName>
    </submittedName>
</protein>
<name>A0AAN9FDE5_CROPI</name>
<feature type="region of interest" description="Disordered" evidence="1">
    <location>
        <begin position="70"/>
        <end position="105"/>
    </location>
</feature>
<comment type="caution">
    <text evidence="2">The sequence shown here is derived from an EMBL/GenBank/DDBJ whole genome shotgun (WGS) entry which is preliminary data.</text>
</comment>
<accession>A0AAN9FDE5</accession>
<dbReference type="Proteomes" id="UP001372338">
    <property type="component" value="Unassembled WGS sequence"/>
</dbReference>
<keyword evidence="3" id="KW-1185">Reference proteome</keyword>
<proteinExistence type="predicted"/>
<feature type="compositionally biased region" description="Low complexity" evidence="1">
    <location>
        <begin position="88"/>
        <end position="105"/>
    </location>
</feature>
<evidence type="ECO:0000256" key="1">
    <source>
        <dbReference type="SAM" id="MobiDB-lite"/>
    </source>
</evidence>
<dbReference type="EMBL" id="JAYWIO010000003">
    <property type="protein sequence ID" value="KAK7274274.1"/>
    <property type="molecule type" value="Genomic_DNA"/>
</dbReference>
<dbReference type="AlphaFoldDB" id="A0AAN9FDE5"/>